<dbReference type="Proteomes" id="UP001332192">
    <property type="component" value="Chromosome"/>
</dbReference>
<organism evidence="1 2">
    <name type="scientific">Carboxydichorda subterranea</name>
    <dbReference type="NCBI Taxonomy" id="3109565"/>
    <lineage>
        <taxon>Bacteria</taxon>
        <taxon>Bacillati</taxon>
        <taxon>Bacillota</taxon>
        <taxon>Limnochordia</taxon>
        <taxon>Limnochordales</taxon>
        <taxon>Geochordaceae</taxon>
        <taxon>Carboxydichorda</taxon>
    </lineage>
</organism>
<gene>
    <name evidence="1" type="ORF">U7230_02665</name>
</gene>
<reference evidence="1 2" key="1">
    <citation type="journal article" date="2024" name="Front. Microbiol.">
        <title>Novel thermophilic genera Geochorda gen. nov. and Carboxydochorda gen. nov. from the deep terrestrial subsurface reveal the ecophysiological diversity in the class Limnochordia.</title>
        <authorList>
            <person name="Karnachuk O.V."/>
            <person name="Lukina A.P."/>
            <person name="Avakyan M.R."/>
            <person name="Kadnikov V.V."/>
            <person name="Begmatov S."/>
            <person name="Beletsky A.V."/>
            <person name="Vlasova K.G."/>
            <person name="Novikov A.A."/>
            <person name="Shcherbakova V.A."/>
            <person name="Mardanov A.V."/>
            <person name="Ravin N.V."/>
        </authorList>
    </citation>
    <scope>NUCLEOTIDE SEQUENCE [LARGE SCALE GENOMIC DNA]</scope>
    <source>
        <strain evidence="1 2">L945</strain>
    </source>
</reference>
<dbReference type="EMBL" id="CP141615">
    <property type="protein sequence ID" value="WRP17933.1"/>
    <property type="molecule type" value="Genomic_DNA"/>
</dbReference>
<protein>
    <submittedName>
        <fullName evidence="1">Uncharacterized protein</fullName>
    </submittedName>
</protein>
<sequence>MGNPWEATWGKETRAMYPFFDLALAHAIMQERLRQAELDAVDRWARSQQRSRQAGLARQRRDGRLARATRALRAALARRPVL</sequence>
<evidence type="ECO:0000313" key="2">
    <source>
        <dbReference type="Proteomes" id="UP001332192"/>
    </source>
</evidence>
<keyword evidence="2" id="KW-1185">Reference proteome</keyword>
<evidence type="ECO:0000313" key="1">
    <source>
        <dbReference type="EMBL" id="WRP17933.1"/>
    </source>
</evidence>
<dbReference type="RefSeq" id="WP_324717204.1">
    <property type="nucleotide sequence ID" value="NZ_CP141615.1"/>
</dbReference>
<proteinExistence type="predicted"/>
<accession>A0ABZ1BYX9</accession>
<name>A0ABZ1BYX9_9FIRM</name>